<sequence>MPLDWGNTNNNKVPHVNTIIQDINSPQLKEDSAELSLPIGRAKMSHWQFDGIRMIHSDWVYNDCKSMTWQADIDIVHLHFNLKGQFTVSPLEGHMPLHFAANTHNMLYTNMGASTMKNEELEASQFILQFTRDSFLQLTEHSDEALQRFADKVLSRKIGTLSPQSLPIDLSMQQNINSILRCNYQGGIKKMFLFSKAIEMLVLQAASYHQTHHHTNAVVRTPYDRERLHFVRDHLLENLENPPTLSALARMAGLNEYKLKYGFKELFNTTAFGFVAEQRLELARTYLRDQHKSVGEIATMLGYSSIQHFSTAFKKKFGCSPNKAR</sequence>
<dbReference type="SMART" id="SM00342">
    <property type="entry name" value="HTH_ARAC"/>
    <property type="match status" value="1"/>
</dbReference>
<feature type="domain" description="HTH araC/xylS-type" evidence="4">
    <location>
        <begin position="229"/>
        <end position="325"/>
    </location>
</feature>
<dbReference type="PANTHER" id="PTHR47893">
    <property type="entry name" value="REGULATORY PROTEIN PCHR"/>
    <property type="match status" value="1"/>
</dbReference>
<dbReference type="PRINTS" id="PR00032">
    <property type="entry name" value="HTHARAC"/>
</dbReference>
<dbReference type="PROSITE" id="PS01124">
    <property type="entry name" value="HTH_ARAC_FAMILY_2"/>
    <property type="match status" value="1"/>
</dbReference>
<gene>
    <name evidence="5" type="ORF">DF182_00315</name>
</gene>
<organism evidence="5 6">
    <name type="scientific">Chitinophaga flava</name>
    <dbReference type="NCBI Taxonomy" id="2259036"/>
    <lineage>
        <taxon>Bacteria</taxon>
        <taxon>Pseudomonadati</taxon>
        <taxon>Bacteroidota</taxon>
        <taxon>Chitinophagia</taxon>
        <taxon>Chitinophagales</taxon>
        <taxon>Chitinophagaceae</taxon>
        <taxon>Chitinophaga</taxon>
    </lineage>
</organism>
<reference evidence="5 6" key="1">
    <citation type="submission" date="2018-05" db="EMBL/GenBank/DDBJ databases">
        <title>Chitinophaga sp. K3CV102501T nov., isolated from isolated from a monsoon evergreen broad-leaved forest soil.</title>
        <authorList>
            <person name="Lv Y."/>
        </authorList>
    </citation>
    <scope>NUCLEOTIDE SEQUENCE [LARGE SCALE GENOMIC DNA]</scope>
    <source>
        <strain evidence="5 6">GDMCC 1.1325</strain>
    </source>
</reference>
<dbReference type="OrthoDB" id="799767at2"/>
<accession>A0A365XXI5</accession>
<evidence type="ECO:0000313" key="5">
    <source>
        <dbReference type="EMBL" id="RBL91099.1"/>
    </source>
</evidence>
<dbReference type="PANTHER" id="PTHR47893:SF1">
    <property type="entry name" value="REGULATORY PROTEIN PCHR"/>
    <property type="match status" value="1"/>
</dbReference>
<keyword evidence="1" id="KW-0805">Transcription regulation</keyword>
<keyword evidence="6" id="KW-1185">Reference proteome</keyword>
<dbReference type="AlphaFoldDB" id="A0A365XXI5"/>
<dbReference type="Proteomes" id="UP000253410">
    <property type="component" value="Unassembled WGS sequence"/>
</dbReference>
<dbReference type="InterPro" id="IPR020449">
    <property type="entry name" value="Tscrpt_reg_AraC-type_HTH"/>
</dbReference>
<dbReference type="RefSeq" id="WP_113613699.1">
    <property type="nucleotide sequence ID" value="NZ_QFFJ01000001.1"/>
</dbReference>
<keyword evidence="2" id="KW-0238">DNA-binding</keyword>
<dbReference type="Pfam" id="PF12833">
    <property type="entry name" value="HTH_18"/>
    <property type="match status" value="1"/>
</dbReference>
<evidence type="ECO:0000256" key="2">
    <source>
        <dbReference type="ARBA" id="ARBA00023125"/>
    </source>
</evidence>
<evidence type="ECO:0000256" key="1">
    <source>
        <dbReference type="ARBA" id="ARBA00023015"/>
    </source>
</evidence>
<evidence type="ECO:0000256" key="3">
    <source>
        <dbReference type="ARBA" id="ARBA00023163"/>
    </source>
</evidence>
<proteinExistence type="predicted"/>
<comment type="caution">
    <text evidence="5">The sequence shown here is derived from an EMBL/GenBank/DDBJ whole genome shotgun (WGS) entry which is preliminary data.</text>
</comment>
<dbReference type="InterPro" id="IPR018062">
    <property type="entry name" value="HTH_AraC-typ_CS"/>
</dbReference>
<dbReference type="SUPFAM" id="SSF46689">
    <property type="entry name" value="Homeodomain-like"/>
    <property type="match status" value="2"/>
</dbReference>
<evidence type="ECO:0000313" key="6">
    <source>
        <dbReference type="Proteomes" id="UP000253410"/>
    </source>
</evidence>
<dbReference type="InterPro" id="IPR009057">
    <property type="entry name" value="Homeodomain-like_sf"/>
</dbReference>
<dbReference type="Gene3D" id="1.10.10.60">
    <property type="entry name" value="Homeodomain-like"/>
    <property type="match status" value="1"/>
</dbReference>
<evidence type="ECO:0000259" key="4">
    <source>
        <dbReference type="PROSITE" id="PS01124"/>
    </source>
</evidence>
<dbReference type="GO" id="GO:0003700">
    <property type="term" value="F:DNA-binding transcription factor activity"/>
    <property type="evidence" value="ECO:0007669"/>
    <property type="project" value="InterPro"/>
</dbReference>
<dbReference type="InterPro" id="IPR053142">
    <property type="entry name" value="PchR_regulatory_protein"/>
</dbReference>
<protein>
    <submittedName>
        <fullName evidence="5">AraC family transcriptional regulator</fullName>
    </submittedName>
</protein>
<dbReference type="GO" id="GO:0043565">
    <property type="term" value="F:sequence-specific DNA binding"/>
    <property type="evidence" value="ECO:0007669"/>
    <property type="project" value="InterPro"/>
</dbReference>
<keyword evidence="3" id="KW-0804">Transcription</keyword>
<name>A0A365XXI5_9BACT</name>
<dbReference type="EMBL" id="QFFJ01000001">
    <property type="protein sequence ID" value="RBL91099.1"/>
    <property type="molecule type" value="Genomic_DNA"/>
</dbReference>
<dbReference type="PROSITE" id="PS00041">
    <property type="entry name" value="HTH_ARAC_FAMILY_1"/>
    <property type="match status" value="1"/>
</dbReference>
<dbReference type="InterPro" id="IPR018060">
    <property type="entry name" value="HTH_AraC"/>
</dbReference>